<dbReference type="InterPro" id="IPR055769">
    <property type="entry name" value="DUF7345"/>
</dbReference>
<dbReference type="Proteomes" id="UP000011867">
    <property type="component" value="Chromosome"/>
</dbReference>
<dbReference type="SUPFAM" id="SSF46785">
    <property type="entry name" value="Winged helix' DNA-binding domain"/>
    <property type="match status" value="1"/>
</dbReference>
<feature type="region of interest" description="Disordered" evidence="1">
    <location>
        <begin position="291"/>
        <end position="365"/>
    </location>
</feature>
<feature type="domain" description="DUF7343" evidence="3">
    <location>
        <begin position="363"/>
        <end position="423"/>
    </location>
</feature>
<evidence type="ECO:0000259" key="4">
    <source>
        <dbReference type="Pfam" id="PF24036"/>
    </source>
</evidence>
<dbReference type="HOGENOM" id="CLU_048695_1_0_2"/>
<evidence type="ECO:0000313" key="6">
    <source>
        <dbReference type="Proteomes" id="UP000011867"/>
    </source>
</evidence>
<keyword evidence="2" id="KW-0472">Membrane</keyword>
<protein>
    <submittedName>
        <fullName evidence="5">Probable transmembrane glycoprotein / HTH domain protein</fullName>
    </submittedName>
</protein>
<sequence length="439" mass="46472">MDRASGRGVVWLFVGVLLCSCALAATTAAGVPAGPASSVERPAVEGSLGDLSTEAFEADRTRFLITVYENGSSEWVFRYEQRLEDSNATGAFETYAERFNGEETESYANFRARATALTGSGTSVTGREMAAEQFRRDARIEERPPSGDEFGVVEMSFVWTNFAESDGNRLVVGDVFVDGLYVGPEQQLRFDRGPDVRFESVAPDPDSVSAGTLEESASVTWLGEKQFTDRRPRIVYYLRDTGAGTGSGAAAGTEADTGSGAPPGFRSPVSLLAAFFVVLLGIGAALAYRSRDRRDSSDGLTDEPTHTETGAVEGTSPPTEQPQPASETTGSAAGTGSAAETGGAAAAEETDTNVPPAVSEAELRSDEELVVDLLEDHGGRMKQVDIVDGTEWSKSKVSMLLSEMEDDGVISKLRVGRENIVSLAGHEPDAAGSPFDDEG</sequence>
<dbReference type="eggNOG" id="arCOG00381">
    <property type="taxonomic scope" value="Archaea"/>
</dbReference>
<dbReference type="RefSeq" id="WP_015409530.1">
    <property type="nucleotide sequence ID" value="NC_020388.1"/>
</dbReference>
<dbReference type="InterPro" id="IPR055767">
    <property type="entry name" value="DUF7343"/>
</dbReference>
<dbReference type="GeneID" id="14652197"/>
<feature type="compositionally biased region" description="Low complexity" evidence="1">
    <location>
        <begin position="325"/>
        <end position="347"/>
    </location>
</feature>
<accession>M1XR95</accession>
<dbReference type="EMBL" id="HF582854">
    <property type="protein sequence ID" value="CCQ36751.1"/>
    <property type="molecule type" value="Genomic_DNA"/>
</dbReference>
<name>M1XR95_NATM8</name>
<evidence type="ECO:0000313" key="5">
    <source>
        <dbReference type="EMBL" id="CCQ36751.1"/>
    </source>
</evidence>
<proteinExistence type="predicted"/>
<gene>
    <name evidence="5" type="ordered locus">Nmlp_2592</name>
</gene>
<evidence type="ECO:0000256" key="2">
    <source>
        <dbReference type="SAM" id="Phobius"/>
    </source>
</evidence>
<keyword evidence="2" id="KW-1133">Transmembrane helix</keyword>
<feature type="transmembrane region" description="Helical" evidence="2">
    <location>
        <begin position="269"/>
        <end position="288"/>
    </location>
</feature>
<reference evidence="5 6" key="1">
    <citation type="journal article" date="2013" name="Genome Announc.">
        <title>Genome of the haloarchaeon Natronomonas moolapensis, a neutrophilic member of a previously haloalkaliphilic genus.</title>
        <authorList>
            <person name="Dyall-Smith M.L."/>
            <person name="Pfeiffer F."/>
            <person name="Oberwinkler T."/>
            <person name="Klee K."/>
            <person name="Rampp M."/>
            <person name="Palm P."/>
            <person name="Gross K."/>
            <person name="Schuster S.C."/>
            <person name="Oesterhelt D."/>
        </authorList>
    </citation>
    <scope>NUCLEOTIDE SEQUENCE [LARGE SCALE GENOMIC DNA]</scope>
    <source>
        <strain evidence="6">DSM 18674 / JCM 14361 / 8.8.11</strain>
    </source>
</reference>
<dbReference type="OrthoDB" id="284722at2157"/>
<evidence type="ECO:0000256" key="1">
    <source>
        <dbReference type="SAM" id="MobiDB-lite"/>
    </source>
</evidence>
<dbReference type="Pfam" id="PF24034">
    <property type="entry name" value="DUF7343"/>
    <property type="match status" value="1"/>
</dbReference>
<dbReference type="STRING" id="268739.Nmlp_2592"/>
<feature type="domain" description="DUF7345" evidence="4">
    <location>
        <begin position="65"/>
        <end position="190"/>
    </location>
</feature>
<evidence type="ECO:0000259" key="3">
    <source>
        <dbReference type="Pfam" id="PF24034"/>
    </source>
</evidence>
<dbReference type="KEGG" id="nmo:Nmlp_2592"/>
<dbReference type="PROSITE" id="PS51257">
    <property type="entry name" value="PROKAR_LIPOPROTEIN"/>
    <property type="match status" value="1"/>
</dbReference>
<dbReference type="Pfam" id="PF24036">
    <property type="entry name" value="DUF7345"/>
    <property type="match status" value="1"/>
</dbReference>
<dbReference type="AlphaFoldDB" id="M1XR95"/>
<keyword evidence="6" id="KW-1185">Reference proteome</keyword>
<organism evidence="5 6">
    <name type="scientific">Natronomonas moolapensis (strain DSM 18674 / CECT 7526 / JCM 14361 / 8.8.11)</name>
    <dbReference type="NCBI Taxonomy" id="268739"/>
    <lineage>
        <taxon>Archaea</taxon>
        <taxon>Methanobacteriati</taxon>
        <taxon>Methanobacteriota</taxon>
        <taxon>Stenosarchaea group</taxon>
        <taxon>Halobacteria</taxon>
        <taxon>Halobacteriales</taxon>
        <taxon>Natronomonadaceae</taxon>
        <taxon>Natronomonas</taxon>
    </lineage>
</organism>
<keyword evidence="2 5" id="KW-0812">Transmembrane</keyword>
<dbReference type="InterPro" id="IPR036390">
    <property type="entry name" value="WH_DNA-bd_sf"/>
</dbReference>